<sequence length="206" mass="24354">MDKQKIRDWANKIVLGAGLILFIGIMIPSVRDWIGKIMDILMSPIVTLVGDENFFLILSAMAIITAIYSSLIQKYVVDQSKMMEFQEKMKIFQKEMKEAQETQNTYMLKRLEEQQAGMMEEQMGMMKDQFKPMLYIVLVSIPFLMWAYYYIGSHETAMMVFPFWGEELLNGRVFYLFTYWLFWYFLSSLAFSQVFRKFLNIRAAGM</sequence>
<dbReference type="GO" id="GO:0016020">
    <property type="term" value="C:membrane"/>
    <property type="evidence" value="ECO:0007669"/>
    <property type="project" value="UniProtKB-SubCell"/>
</dbReference>
<name>A0AA96V0E0_9EURY</name>
<dbReference type="GeneID" id="85195973"/>
<keyword evidence="2 5" id="KW-0812">Transmembrane</keyword>
<keyword evidence="4 5" id="KW-0472">Membrane</keyword>
<dbReference type="InterPro" id="IPR038978">
    <property type="entry name" value="MJ0935"/>
</dbReference>
<evidence type="ECO:0000256" key="5">
    <source>
        <dbReference type="SAM" id="Phobius"/>
    </source>
</evidence>
<feature type="transmembrane region" description="Helical" evidence="5">
    <location>
        <begin position="133"/>
        <end position="152"/>
    </location>
</feature>
<evidence type="ECO:0000313" key="6">
    <source>
        <dbReference type="EMBL" id="WNY24056.1"/>
    </source>
</evidence>
<evidence type="ECO:0000256" key="4">
    <source>
        <dbReference type="ARBA" id="ARBA00023136"/>
    </source>
</evidence>
<proteinExistence type="predicted"/>
<evidence type="ECO:0008006" key="8">
    <source>
        <dbReference type="Google" id="ProtNLM"/>
    </source>
</evidence>
<dbReference type="AlphaFoldDB" id="A0AA96V0E0"/>
<evidence type="ECO:0000256" key="2">
    <source>
        <dbReference type="ARBA" id="ARBA00022692"/>
    </source>
</evidence>
<feature type="transmembrane region" description="Helical" evidence="5">
    <location>
        <begin position="12"/>
        <end position="34"/>
    </location>
</feature>
<evidence type="ECO:0000256" key="1">
    <source>
        <dbReference type="ARBA" id="ARBA00004141"/>
    </source>
</evidence>
<dbReference type="RefSeq" id="WP_316557231.1">
    <property type="nucleotide sequence ID" value="NZ_CP131059.1"/>
</dbReference>
<evidence type="ECO:0000256" key="3">
    <source>
        <dbReference type="ARBA" id="ARBA00022989"/>
    </source>
</evidence>
<dbReference type="PANTHER" id="PTHR42198">
    <property type="entry name" value="INTEGRAL MEMBRANE PROTEIN"/>
    <property type="match status" value="1"/>
</dbReference>
<feature type="transmembrane region" description="Helical" evidence="5">
    <location>
        <begin position="172"/>
        <end position="192"/>
    </location>
</feature>
<organism evidence="6 7">
    <name type="scientific">Methanimicrococcus hongohii</name>
    <dbReference type="NCBI Taxonomy" id="3028295"/>
    <lineage>
        <taxon>Archaea</taxon>
        <taxon>Methanobacteriati</taxon>
        <taxon>Methanobacteriota</taxon>
        <taxon>Stenosarchaea group</taxon>
        <taxon>Methanomicrobia</taxon>
        <taxon>Methanosarcinales</taxon>
        <taxon>Methanosarcinaceae</taxon>
        <taxon>Methanimicrococcus</taxon>
    </lineage>
</organism>
<reference evidence="6 7" key="1">
    <citation type="submission" date="2023-07" db="EMBL/GenBank/DDBJ databases">
        <title>Closed genoem sequence of Methanomicrococcus sp. Hf6.</title>
        <authorList>
            <person name="Poehlein A."/>
            <person name="Protasov E."/>
            <person name="Platt K."/>
            <person name="Reeh H."/>
            <person name="Daniel R."/>
            <person name="Brune A."/>
        </authorList>
    </citation>
    <scope>NUCLEOTIDE SEQUENCE [LARGE SCALE GENOMIC DNA]</scope>
    <source>
        <strain evidence="6 7">Hf6</strain>
    </source>
</reference>
<keyword evidence="3 5" id="KW-1133">Transmembrane helix</keyword>
<dbReference type="PANTHER" id="PTHR42198:SF1">
    <property type="entry name" value="INTEGRAL MEMBRANE PROTEIN"/>
    <property type="match status" value="1"/>
</dbReference>
<comment type="subcellular location">
    <subcellularLocation>
        <location evidence="1">Membrane</location>
        <topology evidence="1">Multi-pass membrane protein</topology>
    </subcellularLocation>
</comment>
<accession>A0AA96V0E0</accession>
<dbReference type="SMART" id="SM01415">
    <property type="entry name" value="DUF106"/>
    <property type="match status" value="1"/>
</dbReference>
<feature type="transmembrane region" description="Helical" evidence="5">
    <location>
        <begin position="54"/>
        <end position="72"/>
    </location>
</feature>
<dbReference type="KEGG" id="mehf:MmiHf6_13810"/>
<evidence type="ECO:0000313" key="7">
    <source>
        <dbReference type="Proteomes" id="UP001302978"/>
    </source>
</evidence>
<gene>
    <name evidence="6" type="ORF">MmiHf6_13810</name>
</gene>
<dbReference type="EMBL" id="CP131059">
    <property type="protein sequence ID" value="WNY24056.1"/>
    <property type="molecule type" value="Genomic_DNA"/>
</dbReference>
<dbReference type="Pfam" id="PF01956">
    <property type="entry name" value="EMC3_TMCO1"/>
    <property type="match status" value="1"/>
</dbReference>
<dbReference type="InterPro" id="IPR002809">
    <property type="entry name" value="EMC3/TMCO1"/>
</dbReference>
<protein>
    <recommendedName>
        <fullName evidence="8">DUF106 domain-containing protein</fullName>
    </recommendedName>
</protein>
<keyword evidence="7" id="KW-1185">Reference proteome</keyword>
<dbReference type="Proteomes" id="UP001302978">
    <property type="component" value="Chromosome"/>
</dbReference>